<accession>A0A5C3KM41</accession>
<feature type="signal peptide" evidence="1">
    <location>
        <begin position="1"/>
        <end position="26"/>
    </location>
</feature>
<dbReference type="InterPro" id="IPR032710">
    <property type="entry name" value="NTF2-like_dom_sf"/>
</dbReference>
<evidence type="ECO:0000313" key="3">
    <source>
        <dbReference type="Proteomes" id="UP000307440"/>
    </source>
</evidence>
<gene>
    <name evidence="2" type="ORF">FA15DRAFT_672586</name>
</gene>
<sequence>MSSKTSLRMMLVALALCLCFVDFVLGAPADADAAEVEVAGRPGGPGKPKPRKVCNRFEKGDLDKKQQDALADFAHLYFVARDIDTAFNTLTLLYRQYIRHNPNAEQGRHTAIPALKALWGNPLMTTSNRSWFAGQNYGMLHFKFIIGATNTSMAVVDKFRFEGTCIVEHWDVMQAITGNEPNPIAFF</sequence>
<dbReference type="OrthoDB" id="2820488at2759"/>
<dbReference type="Proteomes" id="UP000307440">
    <property type="component" value="Unassembled WGS sequence"/>
</dbReference>
<dbReference type="SUPFAM" id="SSF54427">
    <property type="entry name" value="NTF2-like"/>
    <property type="match status" value="1"/>
</dbReference>
<dbReference type="AlphaFoldDB" id="A0A5C3KM41"/>
<feature type="chain" id="PRO_5022944358" description="SnoaL-like domain-containing protein" evidence="1">
    <location>
        <begin position="27"/>
        <end position="187"/>
    </location>
</feature>
<dbReference type="EMBL" id="ML210268">
    <property type="protein sequence ID" value="TFK21459.1"/>
    <property type="molecule type" value="Genomic_DNA"/>
</dbReference>
<name>A0A5C3KM41_COPMA</name>
<evidence type="ECO:0000313" key="2">
    <source>
        <dbReference type="EMBL" id="TFK21459.1"/>
    </source>
</evidence>
<dbReference type="Gene3D" id="3.10.450.50">
    <property type="match status" value="1"/>
</dbReference>
<keyword evidence="3" id="KW-1185">Reference proteome</keyword>
<evidence type="ECO:0008006" key="4">
    <source>
        <dbReference type="Google" id="ProtNLM"/>
    </source>
</evidence>
<keyword evidence="1" id="KW-0732">Signal</keyword>
<evidence type="ECO:0000256" key="1">
    <source>
        <dbReference type="SAM" id="SignalP"/>
    </source>
</evidence>
<protein>
    <recommendedName>
        <fullName evidence="4">SnoaL-like domain-containing protein</fullName>
    </recommendedName>
</protein>
<reference evidence="2 3" key="1">
    <citation type="journal article" date="2019" name="Nat. Ecol. Evol.">
        <title>Megaphylogeny resolves global patterns of mushroom evolution.</title>
        <authorList>
            <person name="Varga T."/>
            <person name="Krizsan K."/>
            <person name="Foldi C."/>
            <person name="Dima B."/>
            <person name="Sanchez-Garcia M."/>
            <person name="Sanchez-Ramirez S."/>
            <person name="Szollosi G.J."/>
            <person name="Szarkandi J.G."/>
            <person name="Papp V."/>
            <person name="Albert L."/>
            <person name="Andreopoulos W."/>
            <person name="Angelini C."/>
            <person name="Antonin V."/>
            <person name="Barry K.W."/>
            <person name="Bougher N.L."/>
            <person name="Buchanan P."/>
            <person name="Buyck B."/>
            <person name="Bense V."/>
            <person name="Catcheside P."/>
            <person name="Chovatia M."/>
            <person name="Cooper J."/>
            <person name="Damon W."/>
            <person name="Desjardin D."/>
            <person name="Finy P."/>
            <person name="Geml J."/>
            <person name="Haridas S."/>
            <person name="Hughes K."/>
            <person name="Justo A."/>
            <person name="Karasinski D."/>
            <person name="Kautmanova I."/>
            <person name="Kiss B."/>
            <person name="Kocsube S."/>
            <person name="Kotiranta H."/>
            <person name="LaButti K.M."/>
            <person name="Lechner B.E."/>
            <person name="Liimatainen K."/>
            <person name="Lipzen A."/>
            <person name="Lukacs Z."/>
            <person name="Mihaltcheva S."/>
            <person name="Morgado L.N."/>
            <person name="Niskanen T."/>
            <person name="Noordeloos M.E."/>
            <person name="Ohm R.A."/>
            <person name="Ortiz-Santana B."/>
            <person name="Ovrebo C."/>
            <person name="Racz N."/>
            <person name="Riley R."/>
            <person name="Savchenko A."/>
            <person name="Shiryaev A."/>
            <person name="Soop K."/>
            <person name="Spirin V."/>
            <person name="Szebenyi C."/>
            <person name="Tomsovsky M."/>
            <person name="Tulloss R.E."/>
            <person name="Uehling J."/>
            <person name="Grigoriev I.V."/>
            <person name="Vagvolgyi C."/>
            <person name="Papp T."/>
            <person name="Martin F.M."/>
            <person name="Miettinen O."/>
            <person name="Hibbett D.S."/>
            <person name="Nagy L.G."/>
        </authorList>
    </citation>
    <scope>NUCLEOTIDE SEQUENCE [LARGE SCALE GENOMIC DNA]</scope>
    <source>
        <strain evidence="2 3">CBS 121175</strain>
    </source>
</reference>
<organism evidence="2 3">
    <name type="scientific">Coprinopsis marcescibilis</name>
    <name type="common">Agaric fungus</name>
    <name type="synonym">Psathyrella marcescibilis</name>
    <dbReference type="NCBI Taxonomy" id="230819"/>
    <lineage>
        <taxon>Eukaryota</taxon>
        <taxon>Fungi</taxon>
        <taxon>Dikarya</taxon>
        <taxon>Basidiomycota</taxon>
        <taxon>Agaricomycotina</taxon>
        <taxon>Agaricomycetes</taxon>
        <taxon>Agaricomycetidae</taxon>
        <taxon>Agaricales</taxon>
        <taxon>Agaricineae</taxon>
        <taxon>Psathyrellaceae</taxon>
        <taxon>Coprinopsis</taxon>
    </lineage>
</organism>
<proteinExistence type="predicted"/>